<keyword evidence="5 6" id="KW-0472">Membrane</keyword>
<dbReference type="PANTHER" id="PTHR31585:SF7">
    <property type="entry name" value="FOLATE-BIOPTERIN TRANSPORTER 4-RELATED"/>
    <property type="match status" value="1"/>
</dbReference>
<protein>
    <submittedName>
        <fullName evidence="7">Putative folate-biopterin transporter 4</fullName>
    </submittedName>
</protein>
<feature type="transmembrane region" description="Helical" evidence="6">
    <location>
        <begin position="146"/>
        <end position="167"/>
    </location>
</feature>
<dbReference type="Proteomes" id="UP000092600">
    <property type="component" value="Unassembled WGS sequence"/>
</dbReference>
<evidence type="ECO:0000256" key="6">
    <source>
        <dbReference type="SAM" id="Phobius"/>
    </source>
</evidence>
<evidence type="ECO:0000256" key="4">
    <source>
        <dbReference type="ARBA" id="ARBA00022989"/>
    </source>
</evidence>
<dbReference type="STRING" id="4615.A0A199VHP4"/>
<dbReference type="PANTHER" id="PTHR31585">
    <property type="entry name" value="FOLATE-BIOPTERIN TRANSPORTER 1, CHLOROPLASTIC"/>
    <property type="match status" value="1"/>
</dbReference>
<gene>
    <name evidence="7" type="ORF">ACMD2_26948</name>
</gene>
<dbReference type="EMBL" id="LSRQ01001859">
    <property type="protein sequence ID" value="OAY76280.1"/>
    <property type="molecule type" value="Genomic_DNA"/>
</dbReference>
<evidence type="ECO:0000256" key="5">
    <source>
        <dbReference type="ARBA" id="ARBA00023136"/>
    </source>
</evidence>
<evidence type="ECO:0000256" key="2">
    <source>
        <dbReference type="ARBA" id="ARBA00022448"/>
    </source>
</evidence>
<feature type="transmembrane region" description="Helical" evidence="6">
    <location>
        <begin position="77"/>
        <end position="97"/>
    </location>
</feature>
<feature type="non-terminal residue" evidence="7">
    <location>
        <position position="172"/>
    </location>
</feature>
<accession>A0A199VHP4</accession>
<dbReference type="InterPro" id="IPR039309">
    <property type="entry name" value="BT1"/>
</dbReference>
<keyword evidence="3 6" id="KW-0812">Transmembrane</keyword>
<dbReference type="AlphaFoldDB" id="A0A199VHP4"/>
<name>A0A199VHP4_ANACO</name>
<organism evidence="7 8">
    <name type="scientific">Ananas comosus</name>
    <name type="common">Pineapple</name>
    <name type="synonym">Ananas ananas</name>
    <dbReference type="NCBI Taxonomy" id="4615"/>
    <lineage>
        <taxon>Eukaryota</taxon>
        <taxon>Viridiplantae</taxon>
        <taxon>Streptophyta</taxon>
        <taxon>Embryophyta</taxon>
        <taxon>Tracheophyta</taxon>
        <taxon>Spermatophyta</taxon>
        <taxon>Magnoliopsida</taxon>
        <taxon>Liliopsida</taxon>
        <taxon>Poales</taxon>
        <taxon>Bromeliaceae</taxon>
        <taxon>Bromelioideae</taxon>
        <taxon>Ananas</taxon>
    </lineage>
</organism>
<proteinExistence type="predicted"/>
<evidence type="ECO:0000313" key="7">
    <source>
        <dbReference type="EMBL" id="OAY76280.1"/>
    </source>
</evidence>
<evidence type="ECO:0000256" key="1">
    <source>
        <dbReference type="ARBA" id="ARBA00004141"/>
    </source>
</evidence>
<reference evidence="7 8" key="1">
    <citation type="journal article" date="2016" name="DNA Res.">
        <title>The draft genome of MD-2 pineapple using hybrid error correction of long reads.</title>
        <authorList>
            <person name="Redwan R.M."/>
            <person name="Saidin A."/>
            <person name="Kumar S.V."/>
        </authorList>
    </citation>
    <scope>NUCLEOTIDE SEQUENCE [LARGE SCALE GENOMIC DNA]</scope>
    <source>
        <strain evidence="8">cv. MD2</strain>
        <tissue evidence="7">Leaf</tissue>
    </source>
</reference>
<feature type="transmembrane region" description="Helical" evidence="6">
    <location>
        <begin position="46"/>
        <end position="65"/>
    </location>
</feature>
<feature type="transmembrane region" description="Helical" evidence="6">
    <location>
        <begin position="15"/>
        <end position="34"/>
    </location>
</feature>
<dbReference type="GO" id="GO:0016020">
    <property type="term" value="C:membrane"/>
    <property type="evidence" value="ECO:0007669"/>
    <property type="project" value="UniProtKB-SubCell"/>
</dbReference>
<keyword evidence="4 6" id="KW-1133">Transmembrane helix</keyword>
<evidence type="ECO:0000256" key="3">
    <source>
        <dbReference type="ARBA" id="ARBA00022692"/>
    </source>
</evidence>
<evidence type="ECO:0000313" key="8">
    <source>
        <dbReference type="Proteomes" id="UP000092600"/>
    </source>
</evidence>
<sequence length="172" mass="19537">MTEVSFFRFRMVRPMAWFFFSNVMVPNLSTVLFYYQTEVLQLESSFLGTVRVIGWLSLMFGAYIYNCYLKHKRLRSLHIGLALICFLDVVLVSQVHIQFGIPDKYMVLWGSAFGDAINQFNSTLGSFFGAALASVLDISSENFDNLLFGIVMQLVATLLPIGFLFLIPKEAT</sequence>
<comment type="subcellular location">
    <subcellularLocation>
        <location evidence="1">Membrane</location>
        <topology evidence="1">Multi-pass membrane protein</topology>
    </subcellularLocation>
</comment>
<keyword evidence="2" id="KW-0813">Transport</keyword>
<comment type="caution">
    <text evidence="7">The sequence shown here is derived from an EMBL/GenBank/DDBJ whole genome shotgun (WGS) entry which is preliminary data.</text>
</comment>
<dbReference type="Pfam" id="PF03092">
    <property type="entry name" value="BT1"/>
    <property type="match status" value="2"/>
</dbReference>